<keyword evidence="3" id="KW-1185">Reference proteome</keyword>
<proteinExistence type="predicted"/>
<gene>
    <name evidence="2" type="ordered locus">Tbis_2188</name>
</gene>
<evidence type="ECO:0000256" key="1">
    <source>
        <dbReference type="SAM" id="MobiDB-lite"/>
    </source>
</evidence>
<dbReference type="STRING" id="469371.Tbis_2188"/>
<reference evidence="2 3" key="1">
    <citation type="submission" date="2010-01" db="EMBL/GenBank/DDBJ databases">
        <title>The complete genome of Thermobispora bispora DSM 43833.</title>
        <authorList>
            <consortium name="US DOE Joint Genome Institute (JGI-PGF)"/>
            <person name="Lucas S."/>
            <person name="Copeland A."/>
            <person name="Lapidus A."/>
            <person name="Glavina del Rio T."/>
            <person name="Dalin E."/>
            <person name="Tice H."/>
            <person name="Bruce D."/>
            <person name="Goodwin L."/>
            <person name="Pitluck S."/>
            <person name="Kyrpides N."/>
            <person name="Mavromatis K."/>
            <person name="Ivanova N."/>
            <person name="Mikhailova N."/>
            <person name="Chertkov O."/>
            <person name="Brettin T."/>
            <person name="Detter J.C."/>
            <person name="Han C."/>
            <person name="Larimer F."/>
            <person name="Land M."/>
            <person name="Hauser L."/>
            <person name="Markowitz V."/>
            <person name="Cheng J.-F."/>
            <person name="Hugenholtz P."/>
            <person name="Woyke T."/>
            <person name="Wu D."/>
            <person name="Jando M."/>
            <person name="Schneider S."/>
            <person name="Klenk H.-P."/>
            <person name="Eisen J.A."/>
        </authorList>
    </citation>
    <scope>NUCLEOTIDE SEQUENCE [LARGE SCALE GENOMIC DNA]</scope>
    <source>
        <strain evidence="3">ATCC 19993 / DSM 43833 / CBS 139.67 / JCM 10125 / KCTC 9307 / NBRC 14880 / R51</strain>
    </source>
</reference>
<dbReference type="KEGG" id="tbi:Tbis_2188"/>
<dbReference type="InterPro" id="IPR036410">
    <property type="entry name" value="HSP_DnaJ_Cys-rich_dom_sf"/>
</dbReference>
<dbReference type="SUPFAM" id="SSF57938">
    <property type="entry name" value="DnaJ/Hsp40 cysteine-rich domain"/>
    <property type="match status" value="1"/>
</dbReference>
<name>D6Y324_THEBD</name>
<feature type="compositionally biased region" description="Acidic residues" evidence="1">
    <location>
        <begin position="68"/>
        <end position="78"/>
    </location>
</feature>
<sequence>MAIRQETMLCRTCFGSGRAAVPRAAVHNGRIGTALVDEQCKHCKGQGYIVYEVGTADEQTDDQGSTEQTDDGSGDEQP</sequence>
<feature type="region of interest" description="Disordered" evidence="1">
    <location>
        <begin position="54"/>
        <end position="78"/>
    </location>
</feature>
<evidence type="ECO:0000313" key="3">
    <source>
        <dbReference type="Proteomes" id="UP000006640"/>
    </source>
</evidence>
<dbReference type="EMBL" id="CP001874">
    <property type="protein sequence ID" value="ADG88899.1"/>
    <property type="molecule type" value="Genomic_DNA"/>
</dbReference>
<dbReference type="Gene3D" id="6.20.20.10">
    <property type="match status" value="1"/>
</dbReference>
<dbReference type="HOGENOM" id="CLU_2620880_0_0_11"/>
<dbReference type="Proteomes" id="UP000006640">
    <property type="component" value="Chromosome"/>
</dbReference>
<organism evidence="2 3">
    <name type="scientific">Thermobispora bispora (strain ATCC 19993 / DSM 43833 / CBS 139.67 / JCM 10125 / KCTC 9307 / NBRC 14880 / R51)</name>
    <dbReference type="NCBI Taxonomy" id="469371"/>
    <lineage>
        <taxon>Bacteria</taxon>
        <taxon>Bacillati</taxon>
        <taxon>Actinomycetota</taxon>
        <taxon>Actinomycetes</taxon>
        <taxon>Streptosporangiales</taxon>
        <taxon>Streptosporangiaceae</taxon>
        <taxon>Thermobispora</taxon>
    </lineage>
</organism>
<protein>
    <submittedName>
        <fullName evidence="2">Uncharacterized protein</fullName>
    </submittedName>
</protein>
<evidence type="ECO:0000313" key="2">
    <source>
        <dbReference type="EMBL" id="ADG88899.1"/>
    </source>
</evidence>
<dbReference type="AlphaFoldDB" id="D6Y324"/>
<accession>D6Y324</accession>